<gene>
    <name evidence="1" type="ORF">GCM10010468_52130</name>
</gene>
<evidence type="ECO:0000313" key="2">
    <source>
        <dbReference type="Proteomes" id="UP001501237"/>
    </source>
</evidence>
<evidence type="ECO:0008006" key="3">
    <source>
        <dbReference type="Google" id="ProtNLM"/>
    </source>
</evidence>
<reference evidence="2" key="1">
    <citation type="journal article" date="2019" name="Int. J. Syst. Evol. Microbiol.">
        <title>The Global Catalogue of Microorganisms (GCM) 10K type strain sequencing project: providing services to taxonomists for standard genome sequencing and annotation.</title>
        <authorList>
            <consortium name="The Broad Institute Genomics Platform"/>
            <consortium name="The Broad Institute Genome Sequencing Center for Infectious Disease"/>
            <person name="Wu L."/>
            <person name="Ma J."/>
        </authorList>
    </citation>
    <scope>NUCLEOTIDE SEQUENCE [LARGE SCALE GENOMIC DNA]</scope>
    <source>
        <strain evidence="2">JCM 9377</strain>
    </source>
</reference>
<name>A0ABP6QFC7_9ACTN</name>
<sequence length="165" mass="17969">MQAFCFGALAVTLEDLYFVDPDPEPGQEDPERGVRVELRLVEPSPWRGSIYAAQRTVVDTGLWRADFFESIAGGPGSRDRMHHHPSMTENEPGARVFDEALTADPFGWLATRLADLPAPCLSPASKADAAELLAGIPHIVDAARTMLSRVHAGELALSPTRPIRL</sequence>
<dbReference type="EMBL" id="BAAAUV010000014">
    <property type="protein sequence ID" value="GAA3224824.1"/>
    <property type="molecule type" value="Genomic_DNA"/>
</dbReference>
<dbReference type="Proteomes" id="UP001501237">
    <property type="component" value="Unassembled WGS sequence"/>
</dbReference>
<evidence type="ECO:0000313" key="1">
    <source>
        <dbReference type="EMBL" id="GAA3224824.1"/>
    </source>
</evidence>
<comment type="caution">
    <text evidence="1">The sequence shown here is derived from an EMBL/GenBank/DDBJ whole genome shotgun (WGS) entry which is preliminary data.</text>
</comment>
<protein>
    <recommendedName>
        <fullName evidence="3">Gamma-glutamylcyclotransferase</fullName>
    </recommendedName>
</protein>
<keyword evidence="2" id="KW-1185">Reference proteome</keyword>
<organism evidence="1 2">
    <name type="scientific">Actinocorallia longicatena</name>
    <dbReference type="NCBI Taxonomy" id="111803"/>
    <lineage>
        <taxon>Bacteria</taxon>
        <taxon>Bacillati</taxon>
        <taxon>Actinomycetota</taxon>
        <taxon>Actinomycetes</taxon>
        <taxon>Streptosporangiales</taxon>
        <taxon>Thermomonosporaceae</taxon>
        <taxon>Actinocorallia</taxon>
    </lineage>
</organism>
<accession>A0ABP6QFC7</accession>
<proteinExistence type="predicted"/>